<evidence type="ECO:0000259" key="11">
    <source>
        <dbReference type="PROSITE" id="PS51157"/>
    </source>
</evidence>
<evidence type="ECO:0000256" key="8">
    <source>
        <dbReference type="ARBA" id="ARBA00046341"/>
    </source>
</evidence>
<evidence type="ECO:0000256" key="4">
    <source>
        <dbReference type="ARBA" id="ARBA00022723"/>
    </source>
</evidence>
<dbReference type="Pfam" id="PF02617">
    <property type="entry name" value="ClpS"/>
    <property type="match status" value="1"/>
</dbReference>
<dbReference type="SMART" id="SM00396">
    <property type="entry name" value="ZnF_UBR1"/>
    <property type="match status" value="1"/>
</dbReference>
<comment type="caution">
    <text evidence="12">The sequence shown here is derived from an EMBL/GenBank/DDBJ whole genome shotgun (WGS) entry which is preliminary data.</text>
</comment>
<dbReference type="Gene3D" id="3.30.1390.10">
    <property type="match status" value="1"/>
</dbReference>
<accession>A0ABR3YYK2</accession>
<dbReference type="Pfam" id="PF02207">
    <property type="entry name" value="zf-UBR"/>
    <property type="match status" value="1"/>
</dbReference>
<comment type="function">
    <text evidence="10">Ubiquitin ligase protein which is a component of the N-end rule pathway. Recognizes and binds to proteins bearing specific N-terminal residues that are destabilizing according to the N-end rule, leading to their ubiquitination and subsequent degradation.</text>
</comment>
<dbReference type="Pfam" id="PF18995">
    <property type="entry name" value="PRT6_C"/>
    <property type="match status" value="1"/>
</dbReference>
<gene>
    <name evidence="12" type="primary">UBR1</name>
    <name evidence="12" type="ORF">Cpir12675_004078</name>
</gene>
<dbReference type="EC" id="2.3.2.27" evidence="10"/>
<dbReference type="InterPro" id="IPR036390">
    <property type="entry name" value="WH_DNA-bd_sf"/>
</dbReference>
<keyword evidence="12" id="KW-0012">Acyltransferase</keyword>
<dbReference type="GO" id="GO:0061630">
    <property type="term" value="F:ubiquitin protein ligase activity"/>
    <property type="evidence" value="ECO:0007669"/>
    <property type="project" value="UniProtKB-EC"/>
</dbReference>
<dbReference type="CDD" id="cd16482">
    <property type="entry name" value="RING-H2_UBR1-like"/>
    <property type="match status" value="1"/>
</dbReference>
<dbReference type="InterPro" id="IPR003126">
    <property type="entry name" value="Znf_UBR"/>
</dbReference>
<evidence type="ECO:0000256" key="1">
    <source>
        <dbReference type="ARBA" id="ARBA00000900"/>
    </source>
</evidence>
<dbReference type="CDD" id="cd19673">
    <property type="entry name" value="UBR-box_UBR3"/>
    <property type="match status" value="1"/>
</dbReference>
<feature type="zinc finger region" description="UBR-type" evidence="9">
    <location>
        <begin position="90"/>
        <end position="162"/>
    </location>
</feature>
<dbReference type="InterPro" id="IPR003769">
    <property type="entry name" value="ClpS_core"/>
</dbReference>
<evidence type="ECO:0000256" key="5">
    <source>
        <dbReference type="ARBA" id="ARBA00022771"/>
    </source>
</evidence>
<dbReference type="InterPro" id="IPR014719">
    <property type="entry name" value="Ribosomal_bL12_C/ClpS-like"/>
</dbReference>
<feature type="domain" description="UBR-type" evidence="11">
    <location>
        <begin position="90"/>
        <end position="162"/>
    </location>
</feature>
<keyword evidence="13" id="KW-1185">Reference proteome</keyword>
<evidence type="ECO:0000313" key="13">
    <source>
        <dbReference type="Proteomes" id="UP001583280"/>
    </source>
</evidence>
<proteinExistence type="inferred from homology"/>
<dbReference type="InterPro" id="IPR044046">
    <property type="entry name" value="E3_ligase_UBR-like_C"/>
</dbReference>
<keyword evidence="7 10" id="KW-0862">Zinc</keyword>
<comment type="similarity">
    <text evidence="8 10">Belongs to the E3 ubiquitin-protein ligase UBR1-like family.</text>
</comment>
<dbReference type="InterPro" id="IPR055194">
    <property type="entry name" value="UBR1-like_WH"/>
</dbReference>
<keyword evidence="6 10" id="KW-0833">Ubl conjugation pathway</keyword>
<dbReference type="PANTHER" id="PTHR21497">
    <property type="entry name" value="UBIQUITIN LIGASE E3 ALPHA-RELATED"/>
    <property type="match status" value="1"/>
</dbReference>
<keyword evidence="3 10" id="KW-0808">Transferase</keyword>
<dbReference type="EMBL" id="JAWDJO010000108">
    <property type="protein sequence ID" value="KAL1893470.1"/>
    <property type="molecule type" value="Genomic_DNA"/>
</dbReference>
<dbReference type="Proteomes" id="UP001583280">
    <property type="component" value="Unassembled WGS sequence"/>
</dbReference>
<protein>
    <recommendedName>
        <fullName evidence="10">E3 ubiquitin-protein ligase</fullName>
        <ecNumber evidence="10">2.3.2.27</ecNumber>
    </recommendedName>
</protein>
<evidence type="ECO:0000256" key="7">
    <source>
        <dbReference type="ARBA" id="ARBA00022833"/>
    </source>
</evidence>
<evidence type="ECO:0000256" key="6">
    <source>
        <dbReference type="ARBA" id="ARBA00022786"/>
    </source>
</evidence>
<evidence type="ECO:0000313" key="12">
    <source>
        <dbReference type="EMBL" id="KAL1893470.1"/>
    </source>
</evidence>
<organism evidence="12 13">
    <name type="scientific">Ceratocystis pirilliformis</name>
    <dbReference type="NCBI Taxonomy" id="259994"/>
    <lineage>
        <taxon>Eukaryota</taxon>
        <taxon>Fungi</taxon>
        <taxon>Dikarya</taxon>
        <taxon>Ascomycota</taxon>
        <taxon>Pezizomycotina</taxon>
        <taxon>Sordariomycetes</taxon>
        <taxon>Hypocreomycetidae</taxon>
        <taxon>Microascales</taxon>
        <taxon>Ceratocystidaceae</taxon>
        <taxon>Ceratocystis</taxon>
    </lineage>
</organism>
<dbReference type="InterPro" id="IPR039164">
    <property type="entry name" value="UBR1-like"/>
</dbReference>
<evidence type="ECO:0000256" key="2">
    <source>
        <dbReference type="ARBA" id="ARBA00004906"/>
    </source>
</evidence>
<dbReference type="Pfam" id="PF22960">
    <property type="entry name" value="WHD_UBR1"/>
    <property type="match status" value="1"/>
</dbReference>
<name>A0ABR3YYK2_9PEZI</name>
<comment type="catalytic activity">
    <reaction evidence="1 10">
        <text>S-ubiquitinyl-[E2 ubiquitin-conjugating enzyme]-L-cysteine + [acceptor protein]-L-lysine = [E2 ubiquitin-conjugating enzyme]-L-cysteine + N(6)-ubiquitinyl-[acceptor protein]-L-lysine.</text>
        <dbReference type="EC" id="2.3.2.27"/>
    </reaction>
</comment>
<keyword evidence="4 10" id="KW-0479">Metal-binding</keyword>
<reference evidence="12 13" key="1">
    <citation type="journal article" date="2024" name="IMA Fungus">
        <title>IMA Genome - F19 : A genome assembly and annotation guide to empower mycologists, including annotated draft genome sequences of Ceratocystis pirilliformis, Diaporthe australafricana, Fusarium ophioides, Paecilomyces lecythidis, and Sporothrix stenoceras.</title>
        <authorList>
            <person name="Aylward J."/>
            <person name="Wilson A.M."/>
            <person name="Visagie C.M."/>
            <person name="Spraker J."/>
            <person name="Barnes I."/>
            <person name="Buitendag C."/>
            <person name="Ceriani C."/>
            <person name="Del Mar Angel L."/>
            <person name="du Plessis D."/>
            <person name="Fuchs T."/>
            <person name="Gasser K."/>
            <person name="Kramer D."/>
            <person name="Li W."/>
            <person name="Munsamy K."/>
            <person name="Piso A."/>
            <person name="Price J.L."/>
            <person name="Sonnekus B."/>
            <person name="Thomas C."/>
            <person name="van der Nest A."/>
            <person name="van Dijk A."/>
            <person name="van Heerden A."/>
            <person name="van Vuuren N."/>
            <person name="Yilmaz N."/>
            <person name="Duong T.A."/>
            <person name="van der Merwe N.A."/>
            <person name="Wingfield M.J."/>
            <person name="Wingfield B.D."/>
        </authorList>
    </citation>
    <scope>NUCLEOTIDE SEQUENCE [LARGE SCALE GENOMIC DNA]</scope>
    <source>
        <strain evidence="12 13">CMW 12675</strain>
    </source>
</reference>
<evidence type="ECO:0000256" key="3">
    <source>
        <dbReference type="ARBA" id="ARBA00022679"/>
    </source>
</evidence>
<dbReference type="PROSITE" id="PS51157">
    <property type="entry name" value="ZF_UBR"/>
    <property type="match status" value="1"/>
</dbReference>
<dbReference type="SUPFAM" id="SSF46785">
    <property type="entry name" value="Winged helix' DNA-binding domain"/>
    <property type="match status" value="1"/>
</dbReference>
<evidence type="ECO:0000256" key="10">
    <source>
        <dbReference type="RuleBase" id="RU366018"/>
    </source>
</evidence>
<comment type="pathway">
    <text evidence="2 10">Protein modification; protein ubiquitination.</text>
</comment>
<evidence type="ECO:0000256" key="9">
    <source>
        <dbReference type="PROSITE-ProRule" id="PRU00508"/>
    </source>
</evidence>
<dbReference type="PANTHER" id="PTHR21497:SF24">
    <property type="entry name" value="E3 UBIQUITIN-PROTEIN LIGASE UBR1"/>
    <property type="match status" value="1"/>
</dbReference>
<keyword evidence="5 10" id="KW-0863">Zinc-finger</keyword>
<dbReference type="Gene3D" id="2.10.110.30">
    <property type="match status" value="1"/>
</dbReference>
<sequence>MASSDPPSFAALSTQERQLCEYFRDLPKKFKYKYTQESALELCQMLFWSLAGKDEHLPLLFPKGMPADMKLRGAQGAEEGAEYSEAARGKRCGHILKSGEASYMCRTCSIDDTCCLCSRCYHATDHTGHQVRINISSGNTGCCDCGDEEAWKVPLICTIHSHVHGNDSVDKGKGVDALPNDLKTSMRMTIGRVLDYICDVISCSPEQLRMAKTKESILADETQATLFSNYYGDERPEDERQYCLVVWNDEKHTLRDVQEQIARACKKRQIEAHAHARETDSIGRSILATSSDIEALLRMAKKLEEIRVTVTIRAARDTFREQMCATMVEWLLDVSGCSVGKDHHILLNTICEEFLKPWREGSSASYKLAGLNGIDDEADIEVQIERSQHLSHSLLHAFQQRFAGATAPNLDDDDLDSDGLEIIELQVDDHDNALTDDEDDEDDIMQEIDEDEDDDAVDWVPNVQTVAETEDVVAAGFPPPPPVPPIDPHNNIAAGPSTEATEAGASNAPLPATVAQIPTIVASSVSLTSDSVPSARVRPRDLTPSEADIVEPLIAPNAYPKAEIIPKTPNRRKSEKPKPGRYWTEYPEMYRNPSTEESRADDVFQRVRLDHLILFDLHMWKKVRNDLRALYISTMVTIPKFKHILGRRFAALYTTLAQLYLIGDREPDHSIISLSLQMFTTPSITAELVERANFLTNLFAILYTFLTTRQVSHPWEVSSTATLAFDSGSVTNRRMYHFYMDLKHLFSSLHVQHCLRTEPRYLMQFLDLVKLHQGIGPNTRAVGEHVEYETDSWITASLVTREINRMARQFSEAFRNLAPEDMGSLKNAIRTTAKTLILHCVGAERFRFKNAEIKREVRFKGVGKYEFDIAMEETSVVDFVVEQEPISFHHALHYTLSWLIECGRSMSNEELRNLLSFTTEDLMLQPRSMGHKTMTHSNLTPEDYLINTFDFPLRVCAWLSQIKTNMWVRNGISLRHQAATYRGVSMRDVCYQRDLFMLQTAAVTCNPSRVLASIVDRFGQEKWLAGLFHQNCESQDDNQHLDVVEDMIHLLISILSDRSALIPIEEEPNPILVSMRRDLIHVLCLKPLSFSEISSKVPDRYSEHPDFHSVLEQLSTFEFREGISDVGTFKLRPELAEEIDIFNSHFTRNQREESEAVYRKAMAQRTGKKLEEIVYEPKLRPINSGAFKDLAALTSTGMFAQIVFFCLLYPLNIATSKSTVQPSRVEVYLNSVLHLVLIAIAEDKIDETNCDNEECTSFIEIALTQESITIATDEKNTIRAATIVGLLRLLLLKSEYSGCHGKIELILTKIALQRPSLNKEAHDKLGIAIDSTPEATEDTALSAEEERERKKRAAISRQARVMAQFQKQQQEFMGKQGEIDWGSDIGDSMDEDEEDTKADGTHQVTWKFPSGTCLQCQEKTDERKTFGTFAMFNESRIVRLTDIQIPAVVREVRNTPESLDRQMPRDRPFGMSGENIVKITKYDKDGQSLESEEQGISQGFSSKFTLPGPVSVSCGHLMHFNCFETYYEATQRRHAHQIARHHPESLKRFEFVCPLCKALANTFVPIVWKPKEEVYPGVLQPETKMSAFLNKQMLNPFYTNSQPELKVSTIFSNYASASLIGPLAGSAADARSGSSQWQPVSITSVSGIPGVIGLDLAAQIPQPSNIRESSFPSTNNPMTDLVRIYSRMSNSFRTQDFLPCDMGSDSRQLCFNDTLVRSIAFSIASVEIQQRGVGVVAEPNTAASFVSPGIFVDRIPEISMTYLKILSDTARTYILVGDLRSGTDNFIEAQFQRDACTQLKQLFICDYSDLEDVNNIPPVLAIDGFVLLTDFAYCMSEVHQFEIAHLVRLCYLAEVVRVVHRISNNIPAPSWSRRLFAVPENTSSNIRTFAQFCQRLMEMTFDAKAPIDTTSESESSLENLGFEQAGLSDLAGIYEFVKKYALVFLRKTAILMHARFGVNFSAYTPSNPTADELTRLTEALCLPSFDDIIVSILPDATSLGWPDGLDHLVFGWIRHDLMYPTKSDTKLHKVTVNKLGAVEKSRAFVPMGLAHPAIFELIGLPKTFDTLIEEATHHKCPTTGKDIQDATICLLCGEIFCGQSMCCLREANFELEGKISVGGTQQHMWKCQGITGVFLNIRKCCTFYLFRRSGSFAHAPYIDRYGETDMGLRHGRQLNLSQKRYDILRMAYLSNGIPSFISRRLESDVNNGGWESI</sequence>